<feature type="transmembrane region" description="Helical" evidence="5">
    <location>
        <begin position="312"/>
        <end position="343"/>
    </location>
</feature>
<feature type="transmembrane region" description="Helical" evidence="5">
    <location>
        <begin position="223"/>
        <end position="243"/>
    </location>
</feature>
<dbReference type="SUPFAM" id="SSF52091">
    <property type="entry name" value="SpoIIaa-like"/>
    <property type="match status" value="1"/>
</dbReference>
<evidence type="ECO:0000313" key="7">
    <source>
        <dbReference type="EMBL" id="GIE15431.1"/>
    </source>
</evidence>
<comment type="caution">
    <text evidence="7">The sequence shown here is derived from an EMBL/GenBank/DDBJ whole genome shotgun (WGS) entry which is preliminary data.</text>
</comment>
<keyword evidence="3 5" id="KW-1133">Transmembrane helix</keyword>
<evidence type="ECO:0000313" key="8">
    <source>
        <dbReference type="Proteomes" id="UP000598174"/>
    </source>
</evidence>
<dbReference type="PANTHER" id="PTHR43310:SF1">
    <property type="entry name" value="SULFATE TRANSPORTER YBAR-RELATED"/>
    <property type="match status" value="1"/>
</dbReference>
<feature type="transmembrane region" description="Helical" evidence="5">
    <location>
        <begin position="154"/>
        <end position="172"/>
    </location>
</feature>
<feature type="transmembrane region" description="Helical" evidence="5">
    <location>
        <begin position="55"/>
        <end position="71"/>
    </location>
</feature>
<dbReference type="PANTHER" id="PTHR43310">
    <property type="entry name" value="SULFATE TRANSPORTER YBAR-RELATED"/>
    <property type="match status" value="1"/>
</dbReference>
<keyword evidence="2 5" id="KW-0812">Transmembrane</keyword>
<evidence type="ECO:0000256" key="2">
    <source>
        <dbReference type="ARBA" id="ARBA00022692"/>
    </source>
</evidence>
<comment type="subcellular location">
    <subcellularLocation>
        <location evidence="1">Membrane</location>
        <topology evidence="1">Multi-pass membrane protein</topology>
    </subcellularLocation>
</comment>
<feature type="transmembrane region" description="Helical" evidence="5">
    <location>
        <begin position="130"/>
        <end position="148"/>
    </location>
</feature>
<keyword evidence="8" id="KW-1185">Reference proteome</keyword>
<dbReference type="Gene3D" id="3.30.750.24">
    <property type="entry name" value="STAS domain"/>
    <property type="match status" value="1"/>
</dbReference>
<feature type="transmembrane region" description="Helical" evidence="5">
    <location>
        <begin position="99"/>
        <end position="118"/>
    </location>
</feature>
<evidence type="ECO:0000256" key="4">
    <source>
        <dbReference type="ARBA" id="ARBA00023136"/>
    </source>
</evidence>
<dbReference type="InterPro" id="IPR002645">
    <property type="entry name" value="STAS_dom"/>
</dbReference>
<dbReference type="InterPro" id="IPR036513">
    <property type="entry name" value="STAS_dom_sf"/>
</dbReference>
<dbReference type="Proteomes" id="UP000598174">
    <property type="component" value="Unassembled WGS sequence"/>
</dbReference>
<feature type="transmembrane region" description="Helical" evidence="5">
    <location>
        <begin position="363"/>
        <end position="394"/>
    </location>
</feature>
<dbReference type="Pfam" id="PF01740">
    <property type="entry name" value="STAS"/>
    <property type="match status" value="1"/>
</dbReference>
<reference evidence="7" key="1">
    <citation type="submission" date="2021-01" db="EMBL/GenBank/DDBJ databases">
        <title>Whole genome shotgun sequence of Actinoplanes ferrugineus NBRC 15555.</title>
        <authorList>
            <person name="Komaki H."/>
            <person name="Tamura T."/>
        </authorList>
    </citation>
    <scope>NUCLEOTIDE SEQUENCE</scope>
    <source>
        <strain evidence="7">NBRC 15555</strain>
    </source>
</reference>
<sequence>MSSLPSAVRPSRMSRPDWLSSPRVLRTEVLAGLVVALALIPEAISFSILAGVDPKIGLFASFTMAVTIAFTGGRPAMISAATGAVALVVAPLAKEHGLGYLVAAVILGGLFQVILAVAGVAKLMRFIPRSVMVGFVNALAILIFTAQLPHLIGVPWLVYPLVAVALAIMWFLPKATTAVPAPLVAIILLTASVIVTHVAVPNVGDEGTLPDSLPVLGLPDVPFTPGTLSTIAPYALAIALVGLMESLMTAKLVDDITDTHSNKTRESWGQGVANIVTGFFGGMGGCAMIGQTMINVKASGARTRLSTFLAGVFLLILVVALGDVVALIPMAALVAVMIMVSVGTFDWHSIAPATLNRMPAGEIIVMLLTVAGTLATHNLAIGVVLGVLAAMVIFARRVARFAEVTSAPDPDSGARIYHVRGELFFASSNDLVYQFDYANDPDRVVIDMTGAHIWDASSVAALDAITTKYASRNKQVEIIGLNSESARFHENLAGKLKVGH</sequence>
<evidence type="ECO:0000256" key="3">
    <source>
        <dbReference type="ARBA" id="ARBA00022989"/>
    </source>
</evidence>
<dbReference type="AlphaFoldDB" id="A0A919J5W6"/>
<dbReference type="PROSITE" id="PS50801">
    <property type="entry name" value="STAS"/>
    <property type="match status" value="1"/>
</dbReference>
<dbReference type="InterPro" id="IPR052706">
    <property type="entry name" value="Membrane-Transporter-like"/>
</dbReference>
<proteinExistence type="predicted"/>
<evidence type="ECO:0000256" key="5">
    <source>
        <dbReference type="SAM" id="Phobius"/>
    </source>
</evidence>
<dbReference type="EMBL" id="BOMM01000067">
    <property type="protein sequence ID" value="GIE15431.1"/>
    <property type="molecule type" value="Genomic_DNA"/>
</dbReference>
<dbReference type="RefSeq" id="WP_203821876.1">
    <property type="nucleotide sequence ID" value="NZ_BAAABP010000019.1"/>
</dbReference>
<dbReference type="GO" id="GO:0016020">
    <property type="term" value="C:membrane"/>
    <property type="evidence" value="ECO:0007669"/>
    <property type="project" value="UniProtKB-SubCell"/>
</dbReference>
<organism evidence="7 8">
    <name type="scientific">Paractinoplanes ferrugineus</name>
    <dbReference type="NCBI Taxonomy" id="113564"/>
    <lineage>
        <taxon>Bacteria</taxon>
        <taxon>Bacillati</taxon>
        <taxon>Actinomycetota</taxon>
        <taxon>Actinomycetes</taxon>
        <taxon>Micromonosporales</taxon>
        <taxon>Micromonosporaceae</taxon>
        <taxon>Paractinoplanes</taxon>
    </lineage>
</organism>
<dbReference type="InterPro" id="IPR011547">
    <property type="entry name" value="SLC26A/SulP_dom"/>
</dbReference>
<evidence type="ECO:0000256" key="1">
    <source>
        <dbReference type="ARBA" id="ARBA00004141"/>
    </source>
</evidence>
<accession>A0A919J5W6</accession>
<feature type="domain" description="STAS" evidence="6">
    <location>
        <begin position="413"/>
        <end position="487"/>
    </location>
</feature>
<dbReference type="CDD" id="cd07042">
    <property type="entry name" value="STAS_SulP_like_sulfate_transporter"/>
    <property type="match status" value="1"/>
</dbReference>
<feature type="transmembrane region" description="Helical" evidence="5">
    <location>
        <begin position="184"/>
        <end position="203"/>
    </location>
</feature>
<keyword evidence="4 5" id="KW-0472">Membrane</keyword>
<dbReference type="Pfam" id="PF00916">
    <property type="entry name" value="Sulfate_transp"/>
    <property type="match status" value="2"/>
</dbReference>
<name>A0A919J5W6_9ACTN</name>
<protein>
    <submittedName>
        <fullName evidence="7">Sodium-independent anion transporter</fullName>
    </submittedName>
</protein>
<evidence type="ECO:0000259" key="6">
    <source>
        <dbReference type="PROSITE" id="PS50801"/>
    </source>
</evidence>
<gene>
    <name evidence="7" type="ORF">Afe05nite_72710</name>
</gene>